<evidence type="ECO:0000256" key="1">
    <source>
        <dbReference type="SAM" id="MobiDB-lite"/>
    </source>
</evidence>
<dbReference type="EMBL" id="JBHSQJ010000117">
    <property type="protein sequence ID" value="MFC5910414.1"/>
    <property type="molecule type" value="Genomic_DNA"/>
</dbReference>
<evidence type="ECO:0000313" key="2">
    <source>
        <dbReference type="EMBL" id="MFC5910414.1"/>
    </source>
</evidence>
<comment type="caution">
    <text evidence="2">The sequence shown here is derived from an EMBL/GenBank/DDBJ whole genome shotgun (WGS) entry which is preliminary data.</text>
</comment>
<keyword evidence="3" id="KW-1185">Reference proteome</keyword>
<evidence type="ECO:0008006" key="4">
    <source>
        <dbReference type="Google" id="ProtNLM"/>
    </source>
</evidence>
<dbReference type="Proteomes" id="UP001596174">
    <property type="component" value="Unassembled WGS sequence"/>
</dbReference>
<proteinExistence type="predicted"/>
<accession>A0ABW1G9V3</accession>
<feature type="region of interest" description="Disordered" evidence="1">
    <location>
        <begin position="1"/>
        <end position="20"/>
    </location>
</feature>
<gene>
    <name evidence="2" type="ORF">ACFP3V_24740</name>
</gene>
<name>A0ABW1G9V3_9ACTN</name>
<organism evidence="2 3">
    <name type="scientific">Streptacidiphilus monticola</name>
    <dbReference type="NCBI Taxonomy" id="2161674"/>
    <lineage>
        <taxon>Bacteria</taxon>
        <taxon>Bacillati</taxon>
        <taxon>Actinomycetota</taxon>
        <taxon>Actinomycetes</taxon>
        <taxon>Kitasatosporales</taxon>
        <taxon>Streptomycetaceae</taxon>
        <taxon>Streptacidiphilus</taxon>
    </lineage>
</organism>
<protein>
    <recommendedName>
        <fullName evidence="4">Zinc-finger domain-containing protein</fullName>
    </recommendedName>
</protein>
<evidence type="ECO:0000313" key="3">
    <source>
        <dbReference type="Proteomes" id="UP001596174"/>
    </source>
</evidence>
<dbReference type="RefSeq" id="WP_380587540.1">
    <property type="nucleotide sequence ID" value="NZ_JBHSQJ010000117.1"/>
</dbReference>
<sequence>MPDTTTTAPPIGHIWEDDDDPVVAIDPQMPLLQPGTDPKALTCPTCATEPYLRLAESGHLLYAS</sequence>
<reference evidence="3" key="1">
    <citation type="journal article" date="2019" name="Int. J. Syst. Evol. Microbiol.">
        <title>The Global Catalogue of Microorganisms (GCM) 10K type strain sequencing project: providing services to taxonomists for standard genome sequencing and annotation.</title>
        <authorList>
            <consortium name="The Broad Institute Genomics Platform"/>
            <consortium name="The Broad Institute Genome Sequencing Center for Infectious Disease"/>
            <person name="Wu L."/>
            <person name="Ma J."/>
        </authorList>
    </citation>
    <scope>NUCLEOTIDE SEQUENCE [LARGE SCALE GENOMIC DNA]</scope>
    <source>
        <strain evidence="3">JCM 4816</strain>
    </source>
</reference>